<dbReference type="RefSeq" id="WP_007978951.1">
    <property type="nucleotide sequence ID" value="NZ_AEMG01000007.1"/>
</dbReference>
<dbReference type="OrthoDB" id="194832at2157"/>
<dbReference type="Pfam" id="PF09962">
    <property type="entry name" value="DUF2196"/>
    <property type="match status" value="1"/>
</dbReference>
<evidence type="ECO:0000313" key="4">
    <source>
        <dbReference type="Proteomes" id="UP000184203"/>
    </source>
</evidence>
<gene>
    <name evidence="2" type="ORF">SAMN05444342_0393</name>
    <name evidence="1" type="ORF">ZOD2009_08768</name>
</gene>
<dbReference type="Proteomes" id="UP000184203">
    <property type="component" value="Unassembled WGS sequence"/>
</dbReference>
<dbReference type="EMBL" id="AEMG01000007">
    <property type="protein sequence ID" value="EFW92387.1"/>
    <property type="molecule type" value="Genomic_DNA"/>
</dbReference>
<proteinExistence type="predicted"/>
<evidence type="ECO:0000313" key="3">
    <source>
        <dbReference type="Proteomes" id="UP000003751"/>
    </source>
</evidence>
<name>E7QSH8_HALPU</name>
<protein>
    <submittedName>
        <fullName evidence="1">Uncharacterized protein</fullName>
    </submittedName>
</protein>
<reference evidence="4" key="3">
    <citation type="submission" date="2016-11" db="EMBL/GenBank/DDBJ databases">
        <authorList>
            <person name="Varghese N."/>
            <person name="Submissions S."/>
        </authorList>
    </citation>
    <scope>NUCLEOTIDE SEQUENCE [LARGE SCALE GENOMIC DNA]</scope>
    <source>
        <strain evidence="4">DX253</strain>
    </source>
</reference>
<dbReference type="EMBL" id="FRAN01000001">
    <property type="protein sequence ID" value="SHK04802.1"/>
    <property type="molecule type" value="Genomic_DNA"/>
</dbReference>
<reference evidence="2" key="2">
    <citation type="submission" date="2016-11" db="EMBL/GenBank/DDBJ databases">
        <authorList>
            <person name="Jaros S."/>
            <person name="Januszkiewicz K."/>
            <person name="Wedrychowicz H."/>
        </authorList>
    </citation>
    <scope>NUCLEOTIDE SEQUENCE [LARGE SCALE GENOMIC DNA]</scope>
    <source>
        <strain evidence="2">DX253</strain>
    </source>
</reference>
<dbReference type="InterPro" id="IPR019240">
    <property type="entry name" value="DUF2196"/>
</dbReference>
<reference evidence="1 3" key="1">
    <citation type="journal article" date="2014" name="ISME J.">
        <title>Trehalose/2-sulfotrehalose biosynthesis and glycine-betaine uptake are widely spread mechanisms for osmoadaptation in the Halobacteriales.</title>
        <authorList>
            <person name="Youssef N.H."/>
            <person name="Savage-Ashlock K.N."/>
            <person name="McCully A.L."/>
            <person name="Luedtke B."/>
            <person name="Shaw E.I."/>
            <person name="Hoff W.D."/>
            <person name="Elshahed M.S."/>
        </authorList>
    </citation>
    <scope>NUCLEOTIDE SEQUENCE [LARGE SCALE GENOMIC DNA]</scope>
    <source>
        <strain evidence="1 3">DX253</strain>
    </source>
</reference>
<dbReference type="eggNOG" id="arCOG04920">
    <property type="taxonomic scope" value="Archaea"/>
</dbReference>
<dbReference type="STRING" id="797209.GCA_000376445_00545"/>
<organism evidence="1 3">
    <name type="scientific">Haladaptatus paucihalophilus DX253</name>
    <dbReference type="NCBI Taxonomy" id="797209"/>
    <lineage>
        <taxon>Archaea</taxon>
        <taxon>Methanobacteriati</taxon>
        <taxon>Methanobacteriota</taxon>
        <taxon>Stenosarchaea group</taxon>
        <taxon>Halobacteria</taxon>
        <taxon>Halobacteriales</taxon>
        <taxon>Haladaptataceae</taxon>
        <taxon>Haladaptatus</taxon>
    </lineage>
</organism>
<dbReference type="Proteomes" id="UP000003751">
    <property type="component" value="Unassembled WGS sequence"/>
</dbReference>
<evidence type="ECO:0000313" key="1">
    <source>
        <dbReference type="EMBL" id="EFW92387.1"/>
    </source>
</evidence>
<dbReference type="PATRIC" id="fig|797209.4.peg.1751"/>
<sequence length="70" mass="7624">MSANRPTREELRRGITVEIEQTNAENADEAEPLRGDIAKILSEEHSEPGGVKVELESGITGRVKRIAPDG</sequence>
<dbReference type="AlphaFoldDB" id="E7QSH8"/>
<keyword evidence="4" id="KW-1185">Reference proteome</keyword>
<evidence type="ECO:0000313" key="2">
    <source>
        <dbReference type="EMBL" id="SHK04802.1"/>
    </source>
</evidence>
<accession>E7QSH8</accession>